<name>A0A2N6PHV6_9MICO</name>
<dbReference type="Proteomes" id="UP000501518">
    <property type="component" value="Chromosome"/>
</dbReference>
<evidence type="ECO:0000313" key="5">
    <source>
        <dbReference type="Proteomes" id="UP000501518"/>
    </source>
</evidence>
<dbReference type="EMBL" id="JABEMC010000005">
    <property type="protein sequence ID" value="NNG79652.1"/>
    <property type="molecule type" value="Genomic_DNA"/>
</dbReference>
<evidence type="ECO:0000313" key="1">
    <source>
        <dbReference type="EMBL" id="NNG79652.1"/>
    </source>
</evidence>
<dbReference type="EMBL" id="CP035810">
    <property type="protein sequence ID" value="QIN29294.1"/>
    <property type="molecule type" value="Genomic_DNA"/>
</dbReference>
<reference evidence="3 5" key="2">
    <citation type="submission" date="2019-02" db="EMBL/GenBank/DDBJ databases">
        <title>Complete Genome Sequence and Methylome Analysis of Brevibacterium luteolum NEB1784.</title>
        <authorList>
            <person name="Fomenkov A."/>
            <person name="Roberts R.J."/>
        </authorList>
    </citation>
    <scope>NUCLEOTIDE SEQUENCE [LARGE SCALE GENOMIC DNA]</scope>
    <source>
        <strain evidence="3 5">NEB1784</strain>
    </source>
</reference>
<evidence type="ECO:0000313" key="4">
    <source>
        <dbReference type="Proteomes" id="UP000235703"/>
    </source>
</evidence>
<protein>
    <recommendedName>
        <fullName evidence="7">HutD family protein</fullName>
    </recommendedName>
</protein>
<dbReference type="Proteomes" id="UP000235703">
    <property type="component" value="Unassembled WGS sequence"/>
</dbReference>
<dbReference type="Proteomes" id="UP000549517">
    <property type="component" value="Unassembled WGS sequence"/>
</dbReference>
<reference evidence="1 6" key="3">
    <citation type="submission" date="2020-05" db="EMBL/GenBank/DDBJ databases">
        <title>MicrobeNet Type strains.</title>
        <authorList>
            <person name="Nicholson A.C."/>
        </authorList>
    </citation>
    <scope>NUCLEOTIDE SEQUENCE [LARGE SCALE GENOMIC DNA]</scope>
    <source>
        <strain evidence="1 6">CCUG 46604</strain>
    </source>
</reference>
<accession>A0A2N6PHV6</accession>
<organism evidence="2 4">
    <name type="scientific">Brevibacterium luteolum</name>
    <dbReference type="NCBI Taxonomy" id="199591"/>
    <lineage>
        <taxon>Bacteria</taxon>
        <taxon>Bacillati</taxon>
        <taxon>Actinomycetota</taxon>
        <taxon>Actinomycetes</taxon>
        <taxon>Micrococcales</taxon>
        <taxon>Brevibacteriaceae</taxon>
        <taxon>Brevibacterium</taxon>
    </lineage>
</organism>
<evidence type="ECO:0000313" key="3">
    <source>
        <dbReference type="EMBL" id="QIN29294.1"/>
    </source>
</evidence>
<keyword evidence="4" id="KW-1185">Reference proteome</keyword>
<dbReference type="EMBL" id="PNFZ01000003">
    <property type="protein sequence ID" value="PMB98266.1"/>
    <property type="molecule type" value="Genomic_DNA"/>
</dbReference>
<evidence type="ECO:0000313" key="6">
    <source>
        <dbReference type="Proteomes" id="UP000549517"/>
    </source>
</evidence>
<reference evidence="2 4" key="1">
    <citation type="submission" date="2017-09" db="EMBL/GenBank/DDBJ databases">
        <title>Bacterial strain isolated from the female urinary microbiota.</title>
        <authorList>
            <person name="Thomas-White K."/>
            <person name="Kumar N."/>
            <person name="Forster S."/>
            <person name="Putonti C."/>
            <person name="Lawley T."/>
            <person name="Wolfe A.J."/>
        </authorList>
    </citation>
    <scope>NUCLEOTIDE SEQUENCE [LARGE SCALE GENOMIC DNA]</scope>
    <source>
        <strain evidence="2 4">UMB0680</strain>
    </source>
</reference>
<dbReference type="KEGG" id="blut:EW640_08415"/>
<evidence type="ECO:0008006" key="7">
    <source>
        <dbReference type="Google" id="ProtNLM"/>
    </source>
</evidence>
<gene>
    <name evidence="2" type="ORF">CJ198_07845</name>
    <name evidence="3" type="ORF">EW640_08415</name>
    <name evidence="1" type="ORF">HLA91_09740</name>
</gene>
<dbReference type="RefSeq" id="WP_102162062.1">
    <property type="nucleotide sequence ID" value="NZ_BAAAKH010000011.1"/>
</dbReference>
<sequence>MWMLSRGSALDASGEAATIGADYTARAGNGRVLASCPDSPERGDRWKWTIRLTGAEPHAGVDIDHDPAQVTITRTTVEGPGEKDLDRAAGRQFVIVPVAGACQISIAGGPWARDITPGDVYIAEGEETETLRISAADARTRVEAIEIAAADGGPLRWVP</sequence>
<dbReference type="OrthoDB" id="4938581at2"/>
<dbReference type="AlphaFoldDB" id="A0A2N6PHV6"/>
<proteinExistence type="predicted"/>
<evidence type="ECO:0000313" key="2">
    <source>
        <dbReference type="EMBL" id="PMB98266.1"/>
    </source>
</evidence>